<name>A0ABU4V5K0_9PSEU</name>
<evidence type="ECO:0000256" key="1">
    <source>
        <dbReference type="SAM" id="Phobius"/>
    </source>
</evidence>
<keyword evidence="1" id="KW-1133">Transmembrane helix</keyword>
<keyword evidence="1" id="KW-0472">Membrane</keyword>
<dbReference type="Proteomes" id="UP001285352">
    <property type="component" value="Unassembled WGS sequence"/>
</dbReference>
<feature type="transmembrane region" description="Helical" evidence="1">
    <location>
        <begin position="75"/>
        <end position="93"/>
    </location>
</feature>
<protein>
    <submittedName>
        <fullName evidence="2">Uncharacterized protein</fullName>
    </submittedName>
</protein>
<keyword evidence="3" id="KW-1185">Reference proteome</keyword>
<dbReference type="EMBL" id="JAXAVU010000013">
    <property type="protein sequence ID" value="MDX8146924.1"/>
    <property type="molecule type" value="Genomic_DNA"/>
</dbReference>
<comment type="caution">
    <text evidence="2">The sequence shown here is derived from an EMBL/GenBank/DDBJ whole genome shotgun (WGS) entry which is preliminary data.</text>
</comment>
<gene>
    <name evidence="2" type="ORF">SK854_32750</name>
</gene>
<reference evidence="2 3" key="2">
    <citation type="submission" date="2023-11" db="EMBL/GenBank/DDBJ databases">
        <authorList>
            <person name="Lara A.C."/>
            <person name="Chronakova A."/>
        </authorList>
    </citation>
    <scope>NUCLEOTIDE SEQUENCE [LARGE SCALE GENOMIC DNA]</scope>
    <source>
        <strain evidence="2 3">BCCO 10_0061</strain>
    </source>
</reference>
<reference evidence="2 3" key="1">
    <citation type="submission" date="2023-11" db="EMBL/GenBank/DDBJ databases">
        <title>Lentzea sokolovensis, sp. nov., Lentzea kristufkii, sp. nov., and Lentzea miocenensis, sp. nov., rare actinobacteria from Sokolov Coal Basin, Miocene lacustrine sediment, Czech Republic.</title>
        <authorList>
            <person name="Lara A."/>
            <person name="Kotroba L."/>
            <person name="Nouioui I."/>
            <person name="Neumann-Schaal M."/>
            <person name="Mast Y."/>
            <person name="Chronakova A."/>
        </authorList>
    </citation>
    <scope>NUCLEOTIDE SEQUENCE [LARGE SCALE GENOMIC DNA]</scope>
    <source>
        <strain evidence="2 3">BCCO 10_0061</strain>
    </source>
</reference>
<evidence type="ECO:0000313" key="3">
    <source>
        <dbReference type="Proteomes" id="UP001285352"/>
    </source>
</evidence>
<organism evidence="2 3">
    <name type="scientific">Lentzea sokolovensis</name>
    <dbReference type="NCBI Taxonomy" id="3095429"/>
    <lineage>
        <taxon>Bacteria</taxon>
        <taxon>Bacillati</taxon>
        <taxon>Actinomycetota</taxon>
        <taxon>Actinomycetes</taxon>
        <taxon>Pseudonocardiales</taxon>
        <taxon>Pseudonocardiaceae</taxon>
        <taxon>Lentzea</taxon>
    </lineage>
</organism>
<evidence type="ECO:0000313" key="2">
    <source>
        <dbReference type="EMBL" id="MDX8146924.1"/>
    </source>
</evidence>
<keyword evidence="1" id="KW-0812">Transmembrane</keyword>
<accession>A0ABU4V5K0</accession>
<sequence>MRYEETLPGALRDAVSRVCPPPDFDESIRHVIGDWVLWEEPTATVARREAEPHVHGYLEQAAAAGATCGRAFARIVLLPVTALLLVLFVLLALL</sequence>
<dbReference type="RefSeq" id="WP_319978998.1">
    <property type="nucleotide sequence ID" value="NZ_JAXAVU010000013.1"/>
</dbReference>
<proteinExistence type="predicted"/>